<keyword evidence="3" id="KW-1185">Reference proteome</keyword>
<dbReference type="EMBL" id="JACIJP010000002">
    <property type="protein sequence ID" value="MBB6123979.1"/>
    <property type="molecule type" value="Genomic_DNA"/>
</dbReference>
<organism evidence="2 3">
    <name type="scientific">Sphingobium subterraneum</name>
    <dbReference type="NCBI Taxonomy" id="627688"/>
    <lineage>
        <taxon>Bacteria</taxon>
        <taxon>Pseudomonadati</taxon>
        <taxon>Pseudomonadota</taxon>
        <taxon>Alphaproteobacteria</taxon>
        <taxon>Sphingomonadales</taxon>
        <taxon>Sphingomonadaceae</taxon>
        <taxon>Sphingobium</taxon>
    </lineage>
</organism>
<comment type="caution">
    <text evidence="2">The sequence shown here is derived from an EMBL/GenBank/DDBJ whole genome shotgun (WGS) entry which is preliminary data.</text>
</comment>
<feature type="compositionally biased region" description="Gly residues" evidence="1">
    <location>
        <begin position="62"/>
        <end position="108"/>
    </location>
</feature>
<protein>
    <submittedName>
        <fullName evidence="2">Uncharacterized protein</fullName>
    </submittedName>
</protein>
<evidence type="ECO:0000256" key="1">
    <source>
        <dbReference type="SAM" id="MobiDB-lite"/>
    </source>
</evidence>
<dbReference type="AlphaFoldDB" id="A0A841IYF2"/>
<gene>
    <name evidence="2" type="ORF">FHS92_001708</name>
</gene>
<feature type="region of interest" description="Disordered" evidence="1">
    <location>
        <begin position="37"/>
        <end position="110"/>
    </location>
</feature>
<name>A0A841IYF2_9SPHN</name>
<dbReference type="Proteomes" id="UP000552700">
    <property type="component" value="Unassembled WGS sequence"/>
</dbReference>
<accession>A0A841IYF2</accession>
<dbReference type="RefSeq" id="WP_221230969.1">
    <property type="nucleotide sequence ID" value="NZ_JACIJP010000002.1"/>
</dbReference>
<proteinExistence type="predicted"/>
<reference evidence="2 3" key="1">
    <citation type="submission" date="2020-08" db="EMBL/GenBank/DDBJ databases">
        <title>Genomic Encyclopedia of Type Strains, Phase IV (KMG-IV): sequencing the most valuable type-strain genomes for metagenomic binning, comparative biology and taxonomic classification.</title>
        <authorList>
            <person name="Goeker M."/>
        </authorList>
    </citation>
    <scope>NUCLEOTIDE SEQUENCE [LARGE SCALE GENOMIC DNA]</scope>
    <source>
        <strain evidence="2 3">DSM 102255</strain>
    </source>
</reference>
<sequence>MAHSTSAKTIGQGPLPIMAACSALALLLSACETSGSGRIASVGTPPPGSGSGGGTADNESGSGSGGGGGTGTGNGDGASSGGGSGGSGGSTGGGTAGGGSGQSGGGGSLPAIAQPVTPVLVAAGNAVLGVADGQGNITTPIATALPVTQPVTGTITRVLTDTGTVLVDAGEGRTLLLEGARGVVGDVVSINLAGQTVITGLDGTTGAIGVGALGNTQPVGTVASLGVLNAGNTALASVNGLADVRVTNVTASSGGVAGDLLNVALGGNQLLGSGNPALINASVLPSTTPIVGAGGTGSVLGSVGSTVSSGVGSVGSVAGSVGATLGAGGAATANVGSGGASVGAVGAAGAAAGGSVLAPVTGTLSGIGNTLGLHR</sequence>
<evidence type="ECO:0000313" key="3">
    <source>
        <dbReference type="Proteomes" id="UP000552700"/>
    </source>
</evidence>
<evidence type="ECO:0000313" key="2">
    <source>
        <dbReference type="EMBL" id="MBB6123979.1"/>
    </source>
</evidence>